<keyword evidence="2" id="KW-1185">Reference proteome</keyword>
<evidence type="ECO:0000313" key="1">
    <source>
        <dbReference type="EMBL" id="CAG8846068.1"/>
    </source>
</evidence>
<feature type="non-terminal residue" evidence="1">
    <location>
        <position position="93"/>
    </location>
</feature>
<reference evidence="1" key="1">
    <citation type="submission" date="2021-06" db="EMBL/GenBank/DDBJ databases">
        <authorList>
            <person name="Kallberg Y."/>
            <person name="Tangrot J."/>
            <person name="Rosling A."/>
        </authorList>
    </citation>
    <scope>NUCLEOTIDE SEQUENCE</scope>
    <source>
        <strain evidence="1">MA461A</strain>
    </source>
</reference>
<proteinExistence type="predicted"/>
<sequence>MNSSEEPLRRNGIAPIKPEYIIKKEDIRQKLATEATSEDTQDITTSEEPPKKKSRVTRTRESNKRYKERVVKTFTEVKRLCHKTAIGEECDFD</sequence>
<dbReference type="Proteomes" id="UP000789920">
    <property type="component" value="Unassembled WGS sequence"/>
</dbReference>
<comment type="caution">
    <text evidence="1">The sequence shown here is derived from an EMBL/GenBank/DDBJ whole genome shotgun (WGS) entry which is preliminary data.</text>
</comment>
<gene>
    <name evidence="1" type="ORF">RPERSI_LOCUS33952</name>
</gene>
<protein>
    <submittedName>
        <fullName evidence="1">30886_t:CDS:1</fullName>
    </submittedName>
</protein>
<accession>A0ACA9SQJ7</accession>
<evidence type="ECO:0000313" key="2">
    <source>
        <dbReference type="Proteomes" id="UP000789920"/>
    </source>
</evidence>
<organism evidence="1 2">
    <name type="scientific">Racocetra persica</name>
    <dbReference type="NCBI Taxonomy" id="160502"/>
    <lineage>
        <taxon>Eukaryota</taxon>
        <taxon>Fungi</taxon>
        <taxon>Fungi incertae sedis</taxon>
        <taxon>Mucoromycota</taxon>
        <taxon>Glomeromycotina</taxon>
        <taxon>Glomeromycetes</taxon>
        <taxon>Diversisporales</taxon>
        <taxon>Gigasporaceae</taxon>
        <taxon>Racocetra</taxon>
    </lineage>
</organism>
<name>A0ACA9SQJ7_9GLOM</name>
<dbReference type="EMBL" id="CAJVQC010149584">
    <property type="protein sequence ID" value="CAG8846068.1"/>
    <property type="molecule type" value="Genomic_DNA"/>
</dbReference>